<name>A0ACC1QSC9_9HYPO</name>
<sequence length="87" mass="9120">MGDSSDEGIPAWQRASEQSSTGSSSAAEATPAASTEAGSEAVKDEPRDKKVAFLKSKGVEDAHIQELLGDAPETVRLHDSRDSFALC</sequence>
<evidence type="ECO:0000313" key="1">
    <source>
        <dbReference type="EMBL" id="KAJ3491077.1"/>
    </source>
</evidence>
<proteinExistence type="predicted"/>
<keyword evidence="2" id="KW-1185">Reference proteome</keyword>
<evidence type="ECO:0000313" key="2">
    <source>
        <dbReference type="Proteomes" id="UP001148737"/>
    </source>
</evidence>
<gene>
    <name evidence="1" type="ORF">NLG97_g5663</name>
</gene>
<protein>
    <submittedName>
        <fullName evidence="1">Uncharacterized protein</fullName>
    </submittedName>
</protein>
<accession>A0ACC1QSC9</accession>
<organism evidence="1 2">
    <name type="scientific">Lecanicillium saksenae</name>
    <dbReference type="NCBI Taxonomy" id="468837"/>
    <lineage>
        <taxon>Eukaryota</taxon>
        <taxon>Fungi</taxon>
        <taxon>Dikarya</taxon>
        <taxon>Ascomycota</taxon>
        <taxon>Pezizomycotina</taxon>
        <taxon>Sordariomycetes</taxon>
        <taxon>Hypocreomycetidae</taxon>
        <taxon>Hypocreales</taxon>
        <taxon>Cordycipitaceae</taxon>
        <taxon>Lecanicillium</taxon>
    </lineage>
</organism>
<dbReference type="EMBL" id="JANAKD010000661">
    <property type="protein sequence ID" value="KAJ3491077.1"/>
    <property type="molecule type" value="Genomic_DNA"/>
</dbReference>
<dbReference type="Proteomes" id="UP001148737">
    <property type="component" value="Unassembled WGS sequence"/>
</dbReference>
<reference evidence="1" key="1">
    <citation type="submission" date="2022-07" db="EMBL/GenBank/DDBJ databases">
        <title>Genome Sequence of Lecanicillium saksenae.</title>
        <authorList>
            <person name="Buettner E."/>
        </authorList>
    </citation>
    <scope>NUCLEOTIDE SEQUENCE</scope>
    <source>
        <strain evidence="1">VT-O1</strain>
    </source>
</reference>
<comment type="caution">
    <text evidence="1">The sequence shown here is derived from an EMBL/GenBank/DDBJ whole genome shotgun (WGS) entry which is preliminary data.</text>
</comment>